<dbReference type="AlphaFoldDB" id="A0A4S8LUV5"/>
<dbReference type="Proteomes" id="UP000297245">
    <property type="component" value="Unassembled WGS sequence"/>
</dbReference>
<gene>
    <name evidence="2" type="ORF">K435DRAFT_967338</name>
</gene>
<evidence type="ECO:0000313" key="3">
    <source>
        <dbReference type="Proteomes" id="UP000297245"/>
    </source>
</evidence>
<proteinExistence type="predicted"/>
<evidence type="ECO:0000256" key="1">
    <source>
        <dbReference type="SAM" id="MobiDB-lite"/>
    </source>
</evidence>
<accession>A0A4S8LUV5</accession>
<dbReference type="EMBL" id="ML179251">
    <property type="protein sequence ID" value="THU93344.1"/>
    <property type="molecule type" value="Genomic_DNA"/>
</dbReference>
<protein>
    <submittedName>
        <fullName evidence="2">Uncharacterized protein</fullName>
    </submittedName>
</protein>
<feature type="region of interest" description="Disordered" evidence="1">
    <location>
        <begin position="38"/>
        <end position="161"/>
    </location>
</feature>
<feature type="compositionally biased region" description="Low complexity" evidence="1">
    <location>
        <begin position="122"/>
        <end position="140"/>
    </location>
</feature>
<sequence>MTSKESLDALAFKNIKAAMKEVFESEKAQGKAVESAIREVGGEAAKEEKIKRAEERSWKTRKETEIAEREAKRGQEAAEKWGEKEQITAEKKTLAEEKRRASAEKKLAEEEHNNEQPPSPSPSTTISTTSTTISTTAPTPCSFSEAKTPPNTTKKSTTNRSMTTVEFAVPVRVTPSSTSRAKKDQRLNILVTEEVGMALKEVWCLFLSSAVLERLCRADVN</sequence>
<reference evidence="2 3" key="1">
    <citation type="journal article" date="2019" name="Nat. Ecol. Evol.">
        <title>Megaphylogeny resolves global patterns of mushroom evolution.</title>
        <authorList>
            <person name="Varga T."/>
            <person name="Krizsan K."/>
            <person name="Foldi C."/>
            <person name="Dima B."/>
            <person name="Sanchez-Garcia M."/>
            <person name="Sanchez-Ramirez S."/>
            <person name="Szollosi G.J."/>
            <person name="Szarkandi J.G."/>
            <person name="Papp V."/>
            <person name="Albert L."/>
            <person name="Andreopoulos W."/>
            <person name="Angelini C."/>
            <person name="Antonin V."/>
            <person name="Barry K.W."/>
            <person name="Bougher N.L."/>
            <person name="Buchanan P."/>
            <person name="Buyck B."/>
            <person name="Bense V."/>
            <person name="Catcheside P."/>
            <person name="Chovatia M."/>
            <person name="Cooper J."/>
            <person name="Damon W."/>
            <person name="Desjardin D."/>
            <person name="Finy P."/>
            <person name="Geml J."/>
            <person name="Haridas S."/>
            <person name="Hughes K."/>
            <person name="Justo A."/>
            <person name="Karasinski D."/>
            <person name="Kautmanova I."/>
            <person name="Kiss B."/>
            <person name="Kocsube S."/>
            <person name="Kotiranta H."/>
            <person name="LaButti K.M."/>
            <person name="Lechner B.E."/>
            <person name="Liimatainen K."/>
            <person name="Lipzen A."/>
            <person name="Lukacs Z."/>
            <person name="Mihaltcheva S."/>
            <person name="Morgado L.N."/>
            <person name="Niskanen T."/>
            <person name="Noordeloos M.E."/>
            <person name="Ohm R.A."/>
            <person name="Ortiz-Santana B."/>
            <person name="Ovrebo C."/>
            <person name="Racz N."/>
            <person name="Riley R."/>
            <person name="Savchenko A."/>
            <person name="Shiryaev A."/>
            <person name="Soop K."/>
            <person name="Spirin V."/>
            <person name="Szebenyi C."/>
            <person name="Tomsovsky M."/>
            <person name="Tulloss R.E."/>
            <person name="Uehling J."/>
            <person name="Grigoriev I.V."/>
            <person name="Vagvolgyi C."/>
            <person name="Papp T."/>
            <person name="Martin F.M."/>
            <person name="Miettinen O."/>
            <person name="Hibbett D.S."/>
            <person name="Nagy L.G."/>
        </authorList>
    </citation>
    <scope>NUCLEOTIDE SEQUENCE [LARGE SCALE GENOMIC DNA]</scope>
    <source>
        <strain evidence="2 3">CBS 962.96</strain>
    </source>
</reference>
<organism evidence="2 3">
    <name type="scientific">Dendrothele bispora (strain CBS 962.96)</name>
    <dbReference type="NCBI Taxonomy" id="1314807"/>
    <lineage>
        <taxon>Eukaryota</taxon>
        <taxon>Fungi</taxon>
        <taxon>Dikarya</taxon>
        <taxon>Basidiomycota</taxon>
        <taxon>Agaricomycotina</taxon>
        <taxon>Agaricomycetes</taxon>
        <taxon>Agaricomycetidae</taxon>
        <taxon>Agaricales</taxon>
        <taxon>Agaricales incertae sedis</taxon>
        <taxon>Dendrothele</taxon>
    </lineage>
</organism>
<keyword evidence="3" id="KW-1185">Reference proteome</keyword>
<feature type="compositionally biased region" description="Basic and acidic residues" evidence="1">
    <location>
        <begin position="38"/>
        <end position="114"/>
    </location>
</feature>
<name>A0A4S8LUV5_DENBC</name>
<feature type="compositionally biased region" description="Low complexity" evidence="1">
    <location>
        <begin position="148"/>
        <end position="161"/>
    </location>
</feature>
<evidence type="ECO:0000313" key="2">
    <source>
        <dbReference type="EMBL" id="THU93344.1"/>
    </source>
</evidence>